<feature type="transmembrane region" description="Helical" evidence="1">
    <location>
        <begin position="34"/>
        <end position="55"/>
    </location>
</feature>
<accession>A0A7J5B1R7</accession>
<dbReference type="AlphaFoldDB" id="A0A7J5B1R7"/>
<keyword evidence="1" id="KW-0812">Transmembrane</keyword>
<feature type="transmembrane region" description="Helical" evidence="1">
    <location>
        <begin position="101"/>
        <end position="122"/>
    </location>
</feature>
<dbReference type="EMBL" id="WBJX01000004">
    <property type="protein sequence ID" value="KAB1637375.1"/>
    <property type="molecule type" value="Genomic_DNA"/>
</dbReference>
<organism evidence="2 3">
    <name type="scientific">Pseudoclavibacter terrae</name>
    <dbReference type="NCBI Taxonomy" id="1530195"/>
    <lineage>
        <taxon>Bacteria</taxon>
        <taxon>Bacillati</taxon>
        <taxon>Actinomycetota</taxon>
        <taxon>Actinomycetes</taxon>
        <taxon>Micrococcales</taxon>
        <taxon>Microbacteriaceae</taxon>
        <taxon>Pseudoclavibacter</taxon>
    </lineage>
</organism>
<evidence type="ECO:0000256" key="1">
    <source>
        <dbReference type="SAM" id="Phobius"/>
    </source>
</evidence>
<reference evidence="2 3" key="1">
    <citation type="submission" date="2019-09" db="EMBL/GenBank/DDBJ databases">
        <title>Phylogeny of genus Pseudoclavibacter and closely related genus.</title>
        <authorList>
            <person name="Li Y."/>
        </authorList>
    </citation>
    <scope>NUCLEOTIDE SEQUENCE [LARGE SCALE GENOMIC DNA]</scope>
    <source>
        <strain evidence="2 3">THG-MD12</strain>
    </source>
</reference>
<evidence type="ECO:0000313" key="3">
    <source>
        <dbReference type="Proteomes" id="UP000490386"/>
    </source>
</evidence>
<dbReference type="OrthoDB" id="3729710at2"/>
<name>A0A7J5B1R7_9MICO</name>
<feature type="transmembrane region" description="Helical" evidence="1">
    <location>
        <begin position="76"/>
        <end position="95"/>
    </location>
</feature>
<gene>
    <name evidence="2" type="ORF">F8O03_13430</name>
</gene>
<protein>
    <recommendedName>
        <fullName evidence="4">Multidrug transporter</fullName>
    </recommendedName>
</protein>
<keyword evidence="1" id="KW-0472">Membrane</keyword>
<dbReference type="Proteomes" id="UP000490386">
    <property type="component" value="Unassembled WGS sequence"/>
</dbReference>
<evidence type="ECO:0000313" key="2">
    <source>
        <dbReference type="EMBL" id="KAB1637375.1"/>
    </source>
</evidence>
<sequence>MSLGAGELTSVATFAMLGVWFVPTILVMGKDLAAFWLALAPLLFVLLQGGAYWLLARNWVGASRMPVGLARVVGALKWLNLAVFVGGLVGIVAWWPSSWPIAALVGFTWVFGVVEYLNYFVVRLSYPARVWLLEVRHFRTPRLMRDLRQSARR</sequence>
<proteinExistence type="predicted"/>
<keyword evidence="1" id="KW-1133">Transmembrane helix</keyword>
<keyword evidence="3" id="KW-1185">Reference proteome</keyword>
<comment type="caution">
    <text evidence="2">The sequence shown here is derived from an EMBL/GenBank/DDBJ whole genome shotgun (WGS) entry which is preliminary data.</text>
</comment>
<feature type="transmembrane region" description="Helical" evidence="1">
    <location>
        <begin position="7"/>
        <end position="28"/>
    </location>
</feature>
<evidence type="ECO:0008006" key="4">
    <source>
        <dbReference type="Google" id="ProtNLM"/>
    </source>
</evidence>